<dbReference type="InterPro" id="IPR041588">
    <property type="entry name" value="Integrase_H2C2"/>
</dbReference>
<dbReference type="Pfam" id="PF17921">
    <property type="entry name" value="Integrase_H2C2"/>
    <property type="match status" value="1"/>
</dbReference>
<dbReference type="GO" id="GO:0003676">
    <property type="term" value="F:nucleic acid binding"/>
    <property type="evidence" value="ECO:0007669"/>
    <property type="project" value="InterPro"/>
</dbReference>
<evidence type="ECO:0000259" key="1">
    <source>
        <dbReference type="PROSITE" id="PS50994"/>
    </source>
</evidence>
<dbReference type="Pfam" id="PF18701">
    <property type="entry name" value="DUF5641"/>
    <property type="match status" value="1"/>
</dbReference>
<proteinExistence type="predicted"/>
<dbReference type="SUPFAM" id="SSF53098">
    <property type="entry name" value="Ribonuclease H-like"/>
    <property type="match status" value="1"/>
</dbReference>
<protein>
    <recommendedName>
        <fullName evidence="1">Integrase catalytic domain-containing protein</fullName>
    </recommendedName>
</protein>
<dbReference type="GO" id="GO:0071897">
    <property type="term" value="P:DNA biosynthetic process"/>
    <property type="evidence" value="ECO:0007669"/>
    <property type="project" value="UniProtKB-ARBA"/>
</dbReference>
<dbReference type="InterPro" id="IPR040676">
    <property type="entry name" value="DUF5641"/>
</dbReference>
<dbReference type="SUPFAM" id="SSF56672">
    <property type="entry name" value="DNA/RNA polymerases"/>
    <property type="match status" value="1"/>
</dbReference>
<dbReference type="InterPro" id="IPR001584">
    <property type="entry name" value="Integrase_cat-core"/>
</dbReference>
<dbReference type="Gene3D" id="3.30.420.10">
    <property type="entry name" value="Ribonuclease H-like superfamily/Ribonuclease H"/>
    <property type="match status" value="1"/>
</dbReference>
<dbReference type="GO" id="GO:0015074">
    <property type="term" value="P:DNA integration"/>
    <property type="evidence" value="ECO:0007669"/>
    <property type="project" value="InterPro"/>
</dbReference>
<evidence type="ECO:0000313" key="2">
    <source>
        <dbReference type="EMBL" id="CAG6764227.1"/>
    </source>
</evidence>
<dbReference type="PANTHER" id="PTHR47331:SF1">
    <property type="entry name" value="GAG-LIKE PROTEIN"/>
    <property type="match status" value="1"/>
</dbReference>
<dbReference type="EMBL" id="HBUF01565177">
    <property type="protein sequence ID" value="CAG6764227.1"/>
    <property type="molecule type" value="Transcribed_RNA"/>
</dbReference>
<dbReference type="InterPro" id="IPR043502">
    <property type="entry name" value="DNA/RNA_pol_sf"/>
</dbReference>
<dbReference type="Pfam" id="PF03564">
    <property type="entry name" value="DUF1759"/>
    <property type="match status" value="1"/>
</dbReference>
<dbReference type="InterPro" id="IPR036397">
    <property type="entry name" value="RNaseH_sf"/>
</dbReference>
<dbReference type="GO" id="GO:0042575">
    <property type="term" value="C:DNA polymerase complex"/>
    <property type="evidence" value="ECO:0007669"/>
    <property type="project" value="UniProtKB-ARBA"/>
</dbReference>
<dbReference type="Pfam" id="PF05380">
    <property type="entry name" value="Peptidase_A17"/>
    <property type="match status" value="1"/>
</dbReference>
<organism evidence="2">
    <name type="scientific">Cacopsylla melanoneura</name>
    <dbReference type="NCBI Taxonomy" id="428564"/>
    <lineage>
        <taxon>Eukaryota</taxon>
        <taxon>Metazoa</taxon>
        <taxon>Ecdysozoa</taxon>
        <taxon>Arthropoda</taxon>
        <taxon>Hexapoda</taxon>
        <taxon>Insecta</taxon>
        <taxon>Pterygota</taxon>
        <taxon>Neoptera</taxon>
        <taxon>Paraneoptera</taxon>
        <taxon>Hemiptera</taxon>
        <taxon>Sternorrhyncha</taxon>
        <taxon>Psylloidea</taxon>
        <taxon>Psyllidae</taxon>
        <taxon>Psyllinae</taxon>
        <taxon>Cacopsylla</taxon>
    </lineage>
</organism>
<dbReference type="InterPro" id="IPR005312">
    <property type="entry name" value="DUF1759"/>
</dbReference>
<sequence>MAAVELTVVRAKKEQAFASIQSLYDVSRNISDANKLITYKKRIGTLDVLYKEYIALCERCSILELTVKPDSKISFTDLGTADEMVGYIKYAGENLKVPATAVSTPQTSSSNVSENPVRLPALEIPQFSGNLGQWPVFYEIFKNSVHSRSDLPDAHKLQYLLSKLAGPALAVCSGIPPTNENYKVIYDALVEKYQDQRNLAAYYLDAIFSFKLSKQESAQHLNAFVDHFGANVAALESLNIDNMDQFLLFYIAANKLDDASRTKFEMTLKKDEFPTFAKLLEFIKGIVKVNNRVLCPVQGKYQPPAMRNQPPVFGKRTNHSFLVRDSQRTSMCVLCHKNHFISKCKLFLDVTPLNRYNLVKRNLLCVNCFGGGHHASECTRAPCSKCHLKHNTLLHFGNMEKAEPQDLKVPDSPKESISTETGVSSNVVSSVCSQSSILLSTVKIKVLDQLGRSWELRFLLDSGSMCNMITHKACKLLGLEVQPSLENITGIGSDTKPVHGEVKFNFHSNFDTRMNFNIKALVVNDIVEKLPVQPVDYSSLNYLHGLNFADNGFMLPGDIDGILGSPIYPYLMEPGTQLVFGSQNQPVAMSTKLGYVVMGTAPVLAGSSKQFCMFQKTSLENNLSKFWELDQINDCKITLMSPEEKLCEEHFVSNVMRDEDGRYSVALPFKESPSELGDSFNMASKRFFALERKLNKKLELGKEYKAAMADLLDKGFMQKAADQSDKSGFFIPHHAVEKPDSTSTKLRVVFDGSAPSSSGKSLNDLLLCGPKLYNDLFLMLANFRLFPFALNGDIAKMFLQIKMNENDWKYQKLLWRVSSDHPPEIYILTTVIFGLRPSPYLAQRIVRQLICDDGKDFPHALQMENSLYMDDCVASFLTEEEARFFYNDVMNLFKKGGFTFTKWGSNSPKIMEGIPLEYQASTWQEGNMNSKILGMHWNGSNDCFLFKVNKALQVKCTKRSVLSCILTIFDPLGLLAPVVFWTKLLIRELCCLKMDWDSTPPTHIVKSWQLFQAQLPLLETLQLPRHIGLDVDCKFQLIGFADASQLGYACQIYGRVTFPDGNVVVNLICAKSRVAPLKVESIPRLELCGVLLLANLMKLILASFSLRYKIDSYFCFTDSTVVLCWVHGSPHLWNVFVANRVSKIQQDLDCNNIYHINGTENPADCLSRGEMPAQLVENKMYFHGPEWLLEDVTCWPFKKYCDVKMVEMPEAKKSVVMVSLEKSSFKNPLQELFIKCSSWTKLLRIVIYFLRFIGKITSCMLGDNLDVAEKFIVSLVQKESFGSELQGLKKSGSCSGAIGKLNPFLDGNILRVGGRLSNSNLEFGQQHPMLLPAYHPVTKLIVLYYHVINFHTGPYLLLSIVRQKFWIVGGRNLVRRVVQKCNICFKFAPKFINPQMADLPAARVTGLKAFGNTACDFLGPLSIVHQRKRGCRPVKAYICLFICLATKALHLEVVSDMSTAAFLNAFKRFLCRRGPVKTMLTDNGTNFLGAKNHLNEVYELLQSDGCKQAFASELMENRIEWRFNPPSSPHFGGIFEANVKSFKTHFLKVLGTQLLTYEELLTVTVQIEGILNSRPLCKLSPDPSDCRPLTPNHFLNFSDLRYVPASDVVDINLNRLTRFQLLDQMVQSFWRRWTNEYLTDLQVREKWNSRVKNLEPGLVVIIKQDNTPPLSWPMGVITEVFPGTDGTVRVASVRTSRGNLKRPVCKLAPLPSQ</sequence>
<reference evidence="2" key="1">
    <citation type="submission" date="2021-05" db="EMBL/GenBank/DDBJ databases">
        <authorList>
            <person name="Alioto T."/>
            <person name="Alioto T."/>
            <person name="Gomez Garrido J."/>
        </authorList>
    </citation>
    <scope>NUCLEOTIDE SEQUENCE</scope>
</reference>
<dbReference type="PROSITE" id="PS50994">
    <property type="entry name" value="INTEGRASE"/>
    <property type="match status" value="1"/>
</dbReference>
<accession>A0A8D9AH66</accession>
<dbReference type="InterPro" id="IPR012337">
    <property type="entry name" value="RNaseH-like_sf"/>
</dbReference>
<dbReference type="InterPro" id="IPR008042">
    <property type="entry name" value="Retrotrans_Pao"/>
</dbReference>
<dbReference type="PANTHER" id="PTHR47331">
    <property type="entry name" value="PHD-TYPE DOMAIN-CONTAINING PROTEIN"/>
    <property type="match status" value="1"/>
</dbReference>
<name>A0A8D9AH66_9HEMI</name>
<feature type="domain" description="Integrase catalytic" evidence="1">
    <location>
        <begin position="1396"/>
        <end position="1599"/>
    </location>
</feature>